<dbReference type="AlphaFoldDB" id="A0A0R3S462"/>
<dbReference type="GO" id="GO:0032981">
    <property type="term" value="P:mitochondrial respiratory chain complex I assembly"/>
    <property type="evidence" value="ECO:0007669"/>
    <property type="project" value="TreeGrafter"/>
</dbReference>
<name>A0A0R3S462_9BILA</name>
<feature type="region of interest" description="Disordered" evidence="2">
    <location>
        <begin position="85"/>
        <end position="149"/>
    </location>
</feature>
<evidence type="ECO:0000256" key="1">
    <source>
        <dbReference type="ARBA" id="ARBA00007355"/>
    </source>
</evidence>
<dbReference type="Proteomes" id="UP000050640">
    <property type="component" value="Unplaced"/>
</dbReference>
<sequence>MARRPGVLTFIWRNFLDSFDRKRFQKIFVGNDEQGNRYYELIKSKRIVNRGFIPGNTSSQLPPPEWLTWLRGLRKLPPTQEEILTNRQASEEMAEKVKKLEQDRRNEISASESEKMPYIESTTISDDFDSQPRSFPRYSDYYEQQSRMS</sequence>
<comment type="similarity">
    <text evidence="1">Belongs to the complex I NDUFA12 subunit family.</text>
</comment>
<dbReference type="InterPro" id="IPR007763">
    <property type="entry name" value="NDUFA12"/>
</dbReference>
<protein>
    <submittedName>
        <fullName evidence="4">NADH dehydrogenase [ubiquinone] 1 alpha subcomplex subunit 12</fullName>
    </submittedName>
</protein>
<dbReference type="InterPro" id="IPR052618">
    <property type="entry name" value="ComplexI_NDUFA12"/>
</dbReference>
<feature type="compositionally biased region" description="Basic and acidic residues" evidence="2">
    <location>
        <begin position="89"/>
        <end position="117"/>
    </location>
</feature>
<dbReference type="WBParaSite" id="EEL_0000957101-mRNA-1">
    <property type="protein sequence ID" value="EEL_0000957101-mRNA-1"/>
    <property type="gene ID" value="EEL_0000957101"/>
</dbReference>
<dbReference type="PANTHER" id="PTHR32470">
    <property type="entry name" value="ADH DEHYDROGENASE [UBIQUINONE] 1 ALPHA SUBCOMPLEX ASSEMBLY FACTOR 2"/>
    <property type="match status" value="1"/>
</dbReference>
<organism evidence="3 4">
    <name type="scientific">Elaeophora elaphi</name>
    <dbReference type="NCBI Taxonomy" id="1147741"/>
    <lineage>
        <taxon>Eukaryota</taxon>
        <taxon>Metazoa</taxon>
        <taxon>Ecdysozoa</taxon>
        <taxon>Nematoda</taxon>
        <taxon>Chromadorea</taxon>
        <taxon>Rhabditida</taxon>
        <taxon>Spirurina</taxon>
        <taxon>Spiruromorpha</taxon>
        <taxon>Filarioidea</taxon>
        <taxon>Onchocercidae</taxon>
        <taxon>Elaeophora</taxon>
    </lineage>
</organism>
<dbReference type="STRING" id="1147741.A0A0R3S462"/>
<evidence type="ECO:0000313" key="3">
    <source>
        <dbReference type="Proteomes" id="UP000050640"/>
    </source>
</evidence>
<dbReference type="GO" id="GO:0045271">
    <property type="term" value="C:respiratory chain complex I"/>
    <property type="evidence" value="ECO:0007669"/>
    <property type="project" value="InterPro"/>
</dbReference>
<reference evidence="4" key="1">
    <citation type="submission" date="2017-02" db="UniProtKB">
        <authorList>
            <consortium name="WormBaseParasite"/>
        </authorList>
    </citation>
    <scope>IDENTIFICATION</scope>
</reference>
<accession>A0A0R3S462</accession>
<proteinExistence type="inferred from homology"/>
<dbReference type="Pfam" id="PF05071">
    <property type="entry name" value="NDUFA12"/>
    <property type="match status" value="1"/>
</dbReference>
<evidence type="ECO:0000256" key="2">
    <source>
        <dbReference type="SAM" id="MobiDB-lite"/>
    </source>
</evidence>
<evidence type="ECO:0000313" key="4">
    <source>
        <dbReference type="WBParaSite" id="EEL_0000957101-mRNA-1"/>
    </source>
</evidence>
<dbReference type="GO" id="GO:0005739">
    <property type="term" value="C:mitochondrion"/>
    <property type="evidence" value="ECO:0007669"/>
    <property type="project" value="TreeGrafter"/>
</dbReference>
<keyword evidence="3" id="KW-1185">Reference proteome</keyword>
<dbReference type="PANTHER" id="PTHR32470:SF2">
    <property type="entry name" value="NADH DEHYDROGENASE [UBIQUINONE] 1 ALPHA SUBCOMPLEX ASSEMBLY FACTOR 2"/>
    <property type="match status" value="1"/>
</dbReference>